<name>A0A915KU21_ROMCU</name>
<dbReference type="WBParaSite" id="nRc.2.0.1.t41966-RA">
    <property type="protein sequence ID" value="nRc.2.0.1.t41966-RA"/>
    <property type="gene ID" value="nRc.2.0.1.g41966"/>
</dbReference>
<protein>
    <submittedName>
        <fullName evidence="2">Uncharacterized protein</fullName>
    </submittedName>
</protein>
<dbReference type="AlphaFoldDB" id="A0A915KU21"/>
<proteinExistence type="predicted"/>
<accession>A0A915KU21</accession>
<dbReference type="Proteomes" id="UP000887565">
    <property type="component" value="Unplaced"/>
</dbReference>
<evidence type="ECO:0000313" key="1">
    <source>
        <dbReference type="Proteomes" id="UP000887565"/>
    </source>
</evidence>
<organism evidence="1 2">
    <name type="scientific">Romanomermis culicivorax</name>
    <name type="common">Nematode worm</name>
    <dbReference type="NCBI Taxonomy" id="13658"/>
    <lineage>
        <taxon>Eukaryota</taxon>
        <taxon>Metazoa</taxon>
        <taxon>Ecdysozoa</taxon>
        <taxon>Nematoda</taxon>
        <taxon>Enoplea</taxon>
        <taxon>Dorylaimia</taxon>
        <taxon>Mermithida</taxon>
        <taxon>Mermithoidea</taxon>
        <taxon>Mermithidae</taxon>
        <taxon>Romanomermis</taxon>
    </lineage>
</organism>
<sequence>MYCGLLAGFVGLKKLINNPEDKCKLRTQIRQLMRKAQPRQ</sequence>
<evidence type="ECO:0000313" key="2">
    <source>
        <dbReference type="WBParaSite" id="nRc.2.0.1.t41966-RA"/>
    </source>
</evidence>
<reference evidence="2" key="1">
    <citation type="submission" date="2022-11" db="UniProtKB">
        <authorList>
            <consortium name="WormBaseParasite"/>
        </authorList>
    </citation>
    <scope>IDENTIFICATION</scope>
</reference>
<keyword evidence="1" id="KW-1185">Reference proteome</keyword>